<reference evidence="2" key="1">
    <citation type="submission" date="2021-01" db="EMBL/GenBank/DDBJ databases">
        <authorList>
            <person name="Corre E."/>
            <person name="Pelletier E."/>
            <person name="Niang G."/>
            <person name="Scheremetjew M."/>
            <person name="Finn R."/>
            <person name="Kale V."/>
            <person name="Holt S."/>
            <person name="Cochrane G."/>
            <person name="Meng A."/>
            <person name="Brown T."/>
            <person name="Cohen L."/>
        </authorList>
    </citation>
    <scope>NUCLEOTIDE SEQUENCE</scope>
    <source>
        <strain evidence="2">UTEX LB 985</strain>
    </source>
</reference>
<dbReference type="PANTHER" id="PTHR16216">
    <property type="entry name" value="DYNEIN ASSEMBLY FACTOR 5, AXONEMAL"/>
    <property type="match status" value="1"/>
</dbReference>
<dbReference type="EMBL" id="HBGU01080625">
    <property type="protein sequence ID" value="CAD9547901.1"/>
    <property type="molecule type" value="Transcribed_RNA"/>
</dbReference>
<name>A0A7S2NMF2_9EUKA</name>
<dbReference type="Pfam" id="PF24573">
    <property type="entry name" value="HEAT_DAAF5"/>
    <property type="match status" value="1"/>
</dbReference>
<evidence type="ECO:0000259" key="1">
    <source>
        <dbReference type="Pfam" id="PF24573"/>
    </source>
</evidence>
<dbReference type="AlphaFoldDB" id="A0A7S2NMF2"/>
<sequence>MAAAAAAAAATYRVAPTVLHGTMFAEAPHPSTAALIASELKALLLPLVAELGDWTVKTRQRSANTLLGIVWHAGPTCTDHLDQLLPPLMKSVDDDNEEVQKTVQRVVSLVGEACSPSVYVPLLLTQLHSADPDAGSDTSVIAKRGMCLTVLSALVAGAEPTALSPQLAALGEAVAQPTFCMPPAGLDDERSATYTGTQLRLCDFLRSLISRAGADCAAEPPCFSLYSALMRLAAVPSTAGRGFQAQRVALEVIDCLASAGGKPSAAELHAEQMPRLVLQLVGDGSAAASVAPYGNWQAHTPDWHLLQALLRQCDGATAAGQLLYVLPALTRVLDPKQEPVLRATALSLVDSLLSSSSFSSAADLHDWAEDILAALLVPNLVWRAGKAAEHVRLAAMTGVDLLLPLAALKPSQLAKQLDDLLPVLTSCLDDDSVETRRISCSVTNSLLSKLGRGGLNEDRARKLYPELLKRLDDASDAVRLQACAPITAFFEALDYSSIWNQAANFDKANYQYLLRGLLVHLDDPSLEIQEAIFKVLEVGLEVDPPVFASEVLAVRERHRSPKLCDKLAEQARAHGQIV</sequence>
<proteinExistence type="predicted"/>
<dbReference type="SUPFAM" id="SSF48371">
    <property type="entry name" value="ARM repeat"/>
    <property type="match status" value="1"/>
</dbReference>
<organism evidence="2">
    <name type="scientific">Haptolina brevifila</name>
    <dbReference type="NCBI Taxonomy" id="156173"/>
    <lineage>
        <taxon>Eukaryota</taxon>
        <taxon>Haptista</taxon>
        <taxon>Haptophyta</taxon>
        <taxon>Prymnesiophyceae</taxon>
        <taxon>Prymnesiales</taxon>
        <taxon>Prymnesiaceae</taxon>
        <taxon>Haptolina</taxon>
    </lineage>
</organism>
<evidence type="ECO:0000313" key="2">
    <source>
        <dbReference type="EMBL" id="CAD9547901.1"/>
    </source>
</evidence>
<dbReference type="PANTHER" id="PTHR16216:SF2">
    <property type="entry name" value="DYNEIN AXONEMAL ASSEMBLY FACTOR 5"/>
    <property type="match status" value="1"/>
</dbReference>
<dbReference type="InterPro" id="IPR056497">
    <property type="entry name" value="HEAT_DAAF5"/>
</dbReference>
<dbReference type="InterPro" id="IPR016024">
    <property type="entry name" value="ARM-type_fold"/>
</dbReference>
<protein>
    <recommendedName>
        <fullName evidence="1">Dynein axonemal assembly factor 5 HEAT-repeat domain-containing protein</fullName>
    </recommendedName>
</protein>
<dbReference type="Gene3D" id="1.25.10.10">
    <property type="entry name" value="Leucine-rich Repeat Variant"/>
    <property type="match status" value="2"/>
</dbReference>
<accession>A0A7S2NMF2</accession>
<dbReference type="InterPro" id="IPR052623">
    <property type="entry name" value="DAAF5"/>
</dbReference>
<dbReference type="InterPro" id="IPR011989">
    <property type="entry name" value="ARM-like"/>
</dbReference>
<feature type="domain" description="Dynein axonemal assembly factor 5 HEAT-repeat" evidence="1">
    <location>
        <begin position="33"/>
        <end position="181"/>
    </location>
</feature>
<gene>
    <name evidence="2" type="ORF">CBRE1094_LOCUS44033</name>
</gene>